<gene>
    <name evidence="1" type="ORF">O181_074441</name>
</gene>
<organism evidence="1 2">
    <name type="scientific">Austropuccinia psidii MF-1</name>
    <dbReference type="NCBI Taxonomy" id="1389203"/>
    <lineage>
        <taxon>Eukaryota</taxon>
        <taxon>Fungi</taxon>
        <taxon>Dikarya</taxon>
        <taxon>Basidiomycota</taxon>
        <taxon>Pucciniomycotina</taxon>
        <taxon>Pucciniomycetes</taxon>
        <taxon>Pucciniales</taxon>
        <taxon>Sphaerophragmiaceae</taxon>
        <taxon>Austropuccinia</taxon>
    </lineage>
</organism>
<dbReference type="Proteomes" id="UP000765509">
    <property type="component" value="Unassembled WGS sequence"/>
</dbReference>
<dbReference type="OrthoDB" id="2516191at2759"/>
<evidence type="ECO:0000313" key="1">
    <source>
        <dbReference type="EMBL" id="MBW0534726.1"/>
    </source>
</evidence>
<comment type="caution">
    <text evidence="1">The sequence shown here is derived from an EMBL/GenBank/DDBJ whole genome shotgun (WGS) entry which is preliminary data.</text>
</comment>
<keyword evidence="2" id="KW-1185">Reference proteome</keyword>
<sequence>MPEISINNEDSSSGEEPIKTKLIKLTQTNWVQWSCQVENYFIRKGMDNLFSAPTEEVQNTNKFQKKNSCAIALLWSSISPEFEGILLNNKTSFLKCWDALSSACGKNSIITLSQTLQKLINLCYEPGSSLESHINKYHKLHAHYQCLTASKTSRMQLTSNMAAIFSYIV</sequence>
<dbReference type="AlphaFoldDB" id="A0A9Q3FCW2"/>
<evidence type="ECO:0000313" key="2">
    <source>
        <dbReference type="Proteomes" id="UP000765509"/>
    </source>
</evidence>
<protein>
    <submittedName>
        <fullName evidence="1">Uncharacterized protein</fullName>
    </submittedName>
</protein>
<name>A0A9Q3FCW2_9BASI</name>
<reference evidence="1" key="1">
    <citation type="submission" date="2021-03" db="EMBL/GenBank/DDBJ databases">
        <title>Draft genome sequence of rust myrtle Austropuccinia psidii MF-1, a brazilian biotype.</title>
        <authorList>
            <person name="Quecine M.C."/>
            <person name="Pachon D.M.R."/>
            <person name="Bonatelli M.L."/>
            <person name="Correr F.H."/>
            <person name="Franceschini L.M."/>
            <person name="Leite T.F."/>
            <person name="Margarido G.R.A."/>
            <person name="Almeida C.A."/>
            <person name="Ferrarezi J.A."/>
            <person name="Labate C.A."/>
        </authorList>
    </citation>
    <scope>NUCLEOTIDE SEQUENCE</scope>
    <source>
        <strain evidence="1">MF-1</strain>
    </source>
</reference>
<accession>A0A9Q3FCW2</accession>
<dbReference type="EMBL" id="AVOT02039628">
    <property type="protein sequence ID" value="MBW0534726.1"/>
    <property type="molecule type" value="Genomic_DNA"/>
</dbReference>
<proteinExistence type="predicted"/>